<dbReference type="GO" id="GO:0005886">
    <property type="term" value="C:plasma membrane"/>
    <property type="evidence" value="ECO:0007669"/>
    <property type="project" value="UniProtKB-SubCell"/>
</dbReference>
<dbReference type="Proteomes" id="UP000555828">
    <property type="component" value="Unassembled WGS sequence"/>
</dbReference>
<gene>
    <name evidence="2" type="ORF">HNP65_001043</name>
</gene>
<dbReference type="EMBL" id="JACHEX010000002">
    <property type="protein sequence ID" value="MBB6062605.1"/>
    <property type="molecule type" value="Genomic_DNA"/>
</dbReference>
<keyword evidence="1" id="KW-0812">Transmembrane</keyword>
<sequence length="265" mass="30938">MLILKKELRSNIKLFIIWAFVLFLFSYMIAPFIDTVMKDSEEMINFIKSLPKFMVKIFNISENSITPEGFFGMKIMMMAQIFAGVFSTILASNFFANEFENKTIEYLLVKPVSRKKIYLEKLIAILIFYTLFFLIFCASVLVLFKVYVSYEYSPYILFGYSLYLYVIEIFFGCLTIFLSIIFQKTMFSISLSLSTFILMYIIDILGSANENFSFLRYLSIFKYISIGDTINNRVVYINNSIILILIGFVISLFGLKIFTRKDVNI</sequence>
<keyword evidence="1" id="KW-1133">Transmembrane helix</keyword>
<dbReference type="PANTHER" id="PTHR37305:SF1">
    <property type="entry name" value="MEMBRANE PROTEIN"/>
    <property type="match status" value="1"/>
</dbReference>
<name>A0A841GKT2_9BACT</name>
<proteinExistence type="predicted"/>
<feature type="transmembrane region" description="Helical" evidence="1">
    <location>
        <begin position="189"/>
        <end position="208"/>
    </location>
</feature>
<dbReference type="RefSeq" id="WP_184619260.1">
    <property type="nucleotide sequence ID" value="NZ_JACHEX010000002.1"/>
</dbReference>
<accession>A0A841GKT2</accession>
<comment type="caution">
    <text evidence="2">The sequence shown here is derived from an EMBL/GenBank/DDBJ whole genome shotgun (WGS) entry which is preliminary data.</text>
</comment>
<reference evidence="2 3" key="1">
    <citation type="submission" date="2020-08" db="EMBL/GenBank/DDBJ databases">
        <title>Genomic Encyclopedia of Type Strains, Phase IV (KMG-IV): sequencing the most valuable type-strain genomes for metagenomic binning, comparative biology and taxonomic classification.</title>
        <authorList>
            <person name="Goeker M."/>
        </authorList>
    </citation>
    <scope>NUCLEOTIDE SEQUENCE [LARGE SCALE GENOMIC DNA]</scope>
    <source>
        <strain evidence="2 3">DSM 13481</strain>
    </source>
</reference>
<dbReference type="PANTHER" id="PTHR37305">
    <property type="entry name" value="INTEGRAL MEMBRANE PROTEIN-RELATED"/>
    <property type="match status" value="1"/>
</dbReference>
<evidence type="ECO:0000313" key="3">
    <source>
        <dbReference type="Proteomes" id="UP000555828"/>
    </source>
</evidence>
<evidence type="ECO:0000256" key="1">
    <source>
        <dbReference type="SAM" id="Phobius"/>
    </source>
</evidence>
<evidence type="ECO:0000313" key="2">
    <source>
        <dbReference type="EMBL" id="MBB6062605.1"/>
    </source>
</evidence>
<protein>
    <submittedName>
        <fullName evidence="2">ABC-2 type transport system permease protein</fullName>
    </submittedName>
</protein>
<dbReference type="AlphaFoldDB" id="A0A841GKT2"/>
<dbReference type="Pfam" id="PF12679">
    <property type="entry name" value="ABC2_membrane_2"/>
    <property type="match status" value="1"/>
</dbReference>
<feature type="transmembrane region" description="Helical" evidence="1">
    <location>
        <begin position="12"/>
        <end position="33"/>
    </location>
</feature>
<organism evidence="2 3">
    <name type="scientific">Thermosipho japonicus</name>
    <dbReference type="NCBI Taxonomy" id="90323"/>
    <lineage>
        <taxon>Bacteria</taxon>
        <taxon>Thermotogati</taxon>
        <taxon>Thermotogota</taxon>
        <taxon>Thermotogae</taxon>
        <taxon>Thermotogales</taxon>
        <taxon>Fervidobacteriaceae</taxon>
        <taxon>Thermosipho</taxon>
    </lineage>
</organism>
<feature type="transmembrane region" description="Helical" evidence="1">
    <location>
        <begin position="235"/>
        <end position="255"/>
    </location>
</feature>
<dbReference type="GO" id="GO:0140359">
    <property type="term" value="F:ABC-type transporter activity"/>
    <property type="evidence" value="ECO:0007669"/>
    <property type="project" value="InterPro"/>
</dbReference>
<keyword evidence="3" id="KW-1185">Reference proteome</keyword>
<keyword evidence="1" id="KW-0472">Membrane</keyword>
<feature type="transmembrane region" description="Helical" evidence="1">
    <location>
        <begin position="75"/>
        <end position="96"/>
    </location>
</feature>
<feature type="transmembrane region" description="Helical" evidence="1">
    <location>
        <begin position="162"/>
        <end position="182"/>
    </location>
</feature>
<feature type="transmembrane region" description="Helical" evidence="1">
    <location>
        <begin position="117"/>
        <end position="142"/>
    </location>
</feature>